<dbReference type="Gramene" id="AUR62035974-RA">
    <property type="protein sequence ID" value="AUR62035974-RA:cds"/>
    <property type="gene ID" value="AUR62035974"/>
</dbReference>
<proteinExistence type="predicted"/>
<dbReference type="SUPFAM" id="SSF53474">
    <property type="entry name" value="alpha/beta-Hydrolases"/>
    <property type="match status" value="1"/>
</dbReference>
<feature type="domain" description="Serine aminopeptidase S33" evidence="1">
    <location>
        <begin position="97"/>
        <end position="217"/>
    </location>
</feature>
<name>A0A803MVP7_CHEQI</name>
<dbReference type="OMA" id="SDDMKPH"/>
<dbReference type="AlphaFoldDB" id="A0A803MVP7"/>
<evidence type="ECO:0000259" key="1">
    <source>
        <dbReference type="Pfam" id="PF12146"/>
    </source>
</evidence>
<dbReference type="EnsemblPlants" id="AUR62035974-RA">
    <property type="protein sequence ID" value="AUR62035974-RA:cds"/>
    <property type="gene ID" value="AUR62035974"/>
</dbReference>
<dbReference type="InterPro" id="IPR022742">
    <property type="entry name" value="Hydrolase_4"/>
</dbReference>
<sequence>MGSNVKFEEEFIVNGSGLKLYTCRWLPQNEDPKALIFLCHGYAMERPATRLVKAGYGVYGIDFIGHGKSGGLQGYVPSFEKLVQDCSDHFTKIADHIKPSPFVISCLTKLSYILPTWKLIPGNDVIEAAVRDPERKKEVRANPYWYTGKPRLRTAEQLLSVSMDLEKRLNEVTLPFLVLHGGDDKVTDPEISKMLHESATSFDKTFKLYPGMWHALTYGEFPENINTVFNDIIGWLGERSEGPNSRLENASKVKEDRETNVTTVRPQVDRLLCISEIHN</sequence>
<organism evidence="2 3">
    <name type="scientific">Chenopodium quinoa</name>
    <name type="common">Quinoa</name>
    <dbReference type="NCBI Taxonomy" id="63459"/>
    <lineage>
        <taxon>Eukaryota</taxon>
        <taxon>Viridiplantae</taxon>
        <taxon>Streptophyta</taxon>
        <taxon>Embryophyta</taxon>
        <taxon>Tracheophyta</taxon>
        <taxon>Spermatophyta</taxon>
        <taxon>Magnoliopsida</taxon>
        <taxon>eudicotyledons</taxon>
        <taxon>Gunneridae</taxon>
        <taxon>Pentapetalae</taxon>
        <taxon>Caryophyllales</taxon>
        <taxon>Chenopodiaceae</taxon>
        <taxon>Chenopodioideae</taxon>
        <taxon>Atripliceae</taxon>
        <taxon>Chenopodium</taxon>
    </lineage>
</organism>
<accession>A0A803MVP7</accession>
<dbReference type="InterPro" id="IPR051044">
    <property type="entry name" value="MAG_DAG_Lipase"/>
</dbReference>
<dbReference type="SMR" id="A0A803MVP7"/>
<dbReference type="InterPro" id="IPR029058">
    <property type="entry name" value="AB_hydrolase_fold"/>
</dbReference>
<dbReference type="PANTHER" id="PTHR11614">
    <property type="entry name" value="PHOSPHOLIPASE-RELATED"/>
    <property type="match status" value="1"/>
</dbReference>
<reference evidence="2" key="1">
    <citation type="journal article" date="2017" name="Nature">
        <title>The genome of Chenopodium quinoa.</title>
        <authorList>
            <person name="Jarvis D.E."/>
            <person name="Ho Y.S."/>
            <person name="Lightfoot D.J."/>
            <person name="Schmoeckel S.M."/>
            <person name="Li B."/>
            <person name="Borm T.J.A."/>
            <person name="Ohyanagi H."/>
            <person name="Mineta K."/>
            <person name="Michell C.T."/>
            <person name="Saber N."/>
            <person name="Kharbatia N.M."/>
            <person name="Rupper R.R."/>
            <person name="Sharp A.R."/>
            <person name="Dally N."/>
            <person name="Boughton B.A."/>
            <person name="Woo Y.H."/>
            <person name="Gao G."/>
            <person name="Schijlen E.G.W.M."/>
            <person name="Guo X."/>
            <person name="Momin A.A."/>
            <person name="Negrao S."/>
            <person name="Al-Babili S."/>
            <person name="Gehring C."/>
            <person name="Roessner U."/>
            <person name="Jung C."/>
            <person name="Murphy K."/>
            <person name="Arold S.T."/>
            <person name="Gojobori T."/>
            <person name="van der Linden C.G."/>
            <person name="van Loo E.N."/>
            <person name="Jellen E.N."/>
            <person name="Maughan P.J."/>
            <person name="Tester M."/>
        </authorList>
    </citation>
    <scope>NUCLEOTIDE SEQUENCE [LARGE SCALE GENOMIC DNA]</scope>
    <source>
        <strain evidence="2">cv. PI 614886</strain>
    </source>
</reference>
<evidence type="ECO:0000313" key="3">
    <source>
        <dbReference type="Proteomes" id="UP000596660"/>
    </source>
</evidence>
<dbReference type="Proteomes" id="UP000596660">
    <property type="component" value="Unplaced"/>
</dbReference>
<keyword evidence="3" id="KW-1185">Reference proteome</keyword>
<protein>
    <recommendedName>
        <fullName evidence="1">Serine aminopeptidase S33 domain-containing protein</fullName>
    </recommendedName>
</protein>
<evidence type="ECO:0000313" key="2">
    <source>
        <dbReference type="EnsemblPlants" id="AUR62035974-RA:cds"/>
    </source>
</evidence>
<dbReference type="Pfam" id="PF12146">
    <property type="entry name" value="Hydrolase_4"/>
    <property type="match status" value="1"/>
</dbReference>
<dbReference type="Gene3D" id="3.40.50.1820">
    <property type="entry name" value="alpha/beta hydrolase"/>
    <property type="match status" value="2"/>
</dbReference>
<reference evidence="2" key="2">
    <citation type="submission" date="2021-03" db="UniProtKB">
        <authorList>
            <consortium name="EnsemblPlants"/>
        </authorList>
    </citation>
    <scope>IDENTIFICATION</scope>
</reference>